<sequence length="320" mass="35820">MSEHNLAPLPLDGLIPHIYLEPSLSSVRDLTPQITNLAPTFIDAGPRGDIWTGYYGNTKVALKTMRITMESSSRRELKYLVRTITGWARLSHPNLLEFYGVGAFGPYGLALVSPWMENGDVLHYLNSNPQAKRSTLVLDVAQGLSYLHSFHPPIVHGNLQGASPSNRKRNVLVRTSGEACLADFGLSCLTLEVDTSESSVNRGNPRWMAPEQLSPEEYGIARIASVTPASDIYSFGMCLYEIYTDQVPFYQLRNLWYVPIKVMENERPSRPGQEVTERGLSDDIWALMQDCWKGAWKERPTATDVCQRLTRLVVSEASTL</sequence>
<organism evidence="2 3">
    <name type="scientific">Calocera viscosa (strain TUFC12733)</name>
    <dbReference type="NCBI Taxonomy" id="1330018"/>
    <lineage>
        <taxon>Eukaryota</taxon>
        <taxon>Fungi</taxon>
        <taxon>Dikarya</taxon>
        <taxon>Basidiomycota</taxon>
        <taxon>Agaricomycotina</taxon>
        <taxon>Dacrymycetes</taxon>
        <taxon>Dacrymycetales</taxon>
        <taxon>Dacrymycetaceae</taxon>
        <taxon>Calocera</taxon>
    </lineage>
</organism>
<dbReference type="Proteomes" id="UP000076738">
    <property type="component" value="Unassembled WGS sequence"/>
</dbReference>
<reference evidence="2 3" key="1">
    <citation type="journal article" date="2016" name="Mol. Biol. Evol.">
        <title>Comparative Genomics of Early-Diverging Mushroom-Forming Fungi Provides Insights into the Origins of Lignocellulose Decay Capabilities.</title>
        <authorList>
            <person name="Nagy L.G."/>
            <person name="Riley R."/>
            <person name="Tritt A."/>
            <person name="Adam C."/>
            <person name="Daum C."/>
            <person name="Floudas D."/>
            <person name="Sun H."/>
            <person name="Yadav J.S."/>
            <person name="Pangilinan J."/>
            <person name="Larsson K.H."/>
            <person name="Matsuura K."/>
            <person name="Barry K."/>
            <person name="Labutti K."/>
            <person name="Kuo R."/>
            <person name="Ohm R.A."/>
            <person name="Bhattacharya S.S."/>
            <person name="Shirouzu T."/>
            <person name="Yoshinaga Y."/>
            <person name="Martin F.M."/>
            <person name="Grigoriev I.V."/>
            <person name="Hibbett D.S."/>
        </authorList>
    </citation>
    <scope>NUCLEOTIDE SEQUENCE [LARGE SCALE GENOMIC DNA]</scope>
    <source>
        <strain evidence="2 3">TUFC12733</strain>
    </source>
</reference>
<feature type="domain" description="Protein kinase" evidence="1">
    <location>
        <begin position="36"/>
        <end position="312"/>
    </location>
</feature>
<dbReference type="OrthoDB" id="4062651at2759"/>
<keyword evidence="3" id="KW-1185">Reference proteome</keyword>
<dbReference type="Gene3D" id="1.10.510.10">
    <property type="entry name" value="Transferase(Phosphotransferase) domain 1"/>
    <property type="match status" value="1"/>
</dbReference>
<protein>
    <submittedName>
        <fullName evidence="2">Kinase-like protein</fullName>
    </submittedName>
</protein>
<dbReference type="PANTHER" id="PTHR44329">
    <property type="entry name" value="SERINE/THREONINE-PROTEIN KINASE TNNI3K-RELATED"/>
    <property type="match status" value="1"/>
</dbReference>
<dbReference type="InterPro" id="IPR001245">
    <property type="entry name" value="Ser-Thr/Tyr_kinase_cat_dom"/>
</dbReference>
<dbReference type="InterPro" id="IPR000719">
    <property type="entry name" value="Prot_kinase_dom"/>
</dbReference>
<proteinExistence type="predicted"/>
<dbReference type="SUPFAM" id="SSF56112">
    <property type="entry name" value="Protein kinase-like (PK-like)"/>
    <property type="match status" value="1"/>
</dbReference>
<dbReference type="STRING" id="1330018.A0A167PRJ9"/>
<dbReference type="PROSITE" id="PS50011">
    <property type="entry name" value="PROTEIN_KINASE_DOM"/>
    <property type="match status" value="1"/>
</dbReference>
<evidence type="ECO:0000259" key="1">
    <source>
        <dbReference type="PROSITE" id="PS50011"/>
    </source>
</evidence>
<dbReference type="PIRSF" id="PIRSF000654">
    <property type="entry name" value="Integrin-linked_kinase"/>
    <property type="match status" value="1"/>
</dbReference>
<accession>A0A167PRJ9</accession>
<gene>
    <name evidence="2" type="ORF">CALVIDRAFT_477608</name>
</gene>
<dbReference type="Pfam" id="PF07714">
    <property type="entry name" value="PK_Tyr_Ser-Thr"/>
    <property type="match status" value="1"/>
</dbReference>
<dbReference type="EMBL" id="KV417273">
    <property type="protein sequence ID" value="KZO99054.1"/>
    <property type="molecule type" value="Genomic_DNA"/>
</dbReference>
<name>A0A167PRJ9_CALVF</name>
<dbReference type="GO" id="GO:0005524">
    <property type="term" value="F:ATP binding"/>
    <property type="evidence" value="ECO:0007669"/>
    <property type="project" value="InterPro"/>
</dbReference>
<dbReference type="InterPro" id="IPR011009">
    <property type="entry name" value="Kinase-like_dom_sf"/>
</dbReference>
<dbReference type="AlphaFoldDB" id="A0A167PRJ9"/>
<keyword evidence="2" id="KW-0418">Kinase</keyword>
<keyword evidence="2" id="KW-0808">Transferase</keyword>
<dbReference type="PANTHER" id="PTHR44329:SF214">
    <property type="entry name" value="PROTEIN KINASE DOMAIN-CONTAINING PROTEIN"/>
    <property type="match status" value="1"/>
</dbReference>
<evidence type="ECO:0000313" key="2">
    <source>
        <dbReference type="EMBL" id="KZO99054.1"/>
    </source>
</evidence>
<evidence type="ECO:0000313" key="3">
    <source>
        <dbReference type="Proteomes" id="UP000076738"/>
    </source>
</evidence>
<dbReference type="InterPro" id="IPR051681">
    <property type="entry name" value="Ser/Thr_Kinases-Pseudokinases"/>
</dbReference>
<dbReference type="GO" id="GO:0004674">
    <property type="term" value="F:protein serine/threonine kinase activity"/>
    <property type="evidence" value="ECO:0007669"/>
    <property type="project" value="TreeGrafter"/>
</dbReference>